<dbReference type="AlphaFoldDB" id="A0A7Z9DVY1"/>
<keyword evidence="8" id="KW-1185">Reference proteome</keyword>
<keyword evidence="3" id="KW-0833">Ubl conjugation pathway</keyword>
<sequence length="613" mass="64561">MTRLSDIPQLRLSVSRTAIALTAPFSLMVMRYFSPFLFISLGLGLFNPIGGLAIPPKNQPTAPATTNRSIPVIYVSPITGNDGGQGTQQSPFKTITKAVSMAPSNTAIVLAPGTYSSQTGEQFPIILHNSVTLQGNPSTKGKDIIISGGGWYTSKTSAQQNITILGANSSRISGVTITNPNQRGYGLWIESSSLIVSQNTFTGNSHDGISIVGISAAIIQDNSFIQNGANGITIYGNSRPEIRNNEFQNTGFGINIAQNAAPFLIGNRVFDNKDGIVIQANARPILRNNQIERNQRDGIVAIAEALPDLGNTQEPGGNVIRNNGRYDLNNGTKGQQILAYGNQLASNKIIGAIQLSPGQTSLVGSSPLARQLSRPPDASGVTVVGNNPTILTPINQTSSLPVYLPESNTANPIPLPVRSPATGIPIPVPPPESSGLPPLPPSRSPQPTPRPQRPGEQVVGLLVPIVSDLILGRPASVPTPPRTQPRQTPQAITQPPQTVAPNSVAAIGVLSVPGPNIPIGSGGGLLPNEVASGNQGGVPLSPTALGLRYRVVVEGSSDNDLRRIRSVVPEAFRTVIQGRSVVQAGAFRDQYRANSLLQQLTRSGLRAKIEMMN</sequence>
<keyword evidence="5" id="KW-1133">Transmembrane helix</keyword>
<dbReference type="SUPFAM" id="SSF51126">
    <property type="entry name" value="Pectin lyase-like"/>
    <property type="match status" value="1"/>
</dbReference>
<keyword evidence="5" id="KW-0472">Membrane</keyword>
<feature type="transmembrane region" description="Helical" evidence="5">
    <location>
        <begin position="21"/>
        <end position="46"/>
    </location>
</feature>
<evidence type="ECO:0000256" key="3">
    <source>
        <dbReference type="ARBA" id="ARBA00022786"/>
    </source>
</evidence>
<dbReference type="Gene3D" id="2.160.20.10">
    <property type="entry name" value="Single-stranded right-handed beta-helix, Pectin lyase-like"/>
    <property type="match status" value="1"/>
</dbReference>
<dbReference type="InterPro" id="IPR006626">
    <property type="entry name" value="PbH1"/>
</dbReference>
<dbReference type="PANTHER" id="PTHR22990">
    <property type="entry name" value="F-BOX ONLY PROTEIN"/>
    <property type="match status" value="1"/>
</dbReference>
<evidence type="ECO:0000256" key="5">
    <source>
        <dbReference type="SAM" id="Phobius"/>
    </source>
</evidence>
<dbReference type="Pfam" id="PF07602">
    <property type="entry name" value="DUF1565"/>
    <property type="match status" value="1"/>
</dbReference>
<dbReference type="Proteomes" id="UP000182190">
    <property type="component" value="Unassembled WGS sequence"/>
</dbReference>
<evidence type="ECO:0000313" key="8">
    <source>
        <dbReference type="Proteomes" id="UP000182190"/>
    </source>
</evidence>
<keyword evidence="5" id="KW-0812">Transmembrane</keyword>
<keyword evidence="2" id="KW-0677">Repeat</keyword>
<dbReference type="InterPro" id="IPR011050">
    <property type="entry name" value="Pectin_lyase_fold/virulence"/>
</dbReference>
<accession>A0A7Z9DVY1</accession>
<comment type="caution">
    <text evidence="7">The sequence shown here is derived from an EMBL/GenBank/DDBJ whole genome shotgun (WGS) entry which is preliminary data.</text>
</comment>
<gene>
    <name evidence="7" type="ORF">PL9631_1090007</name>
</gene>
<feature type="region of interest" description="Disordered" evidence="4">
    <location>
        <begin position="472"/>
        <end position="499"/>
    </location>
</feature>
<feature type="region of interest" description="Disordered" evidence="4">
    <location>
        <begin position="414"/>
        <end position="455"/>
    </location>
</feature>
<evidence type="ECO:0000313" key="7">
    <source>
        <dbReference type="EMBL" id="VXD14361.1"/>
    </source>
</evidence>
<evidence type="ECO:0000259" key="6">
    <source>
        <dbReference type="Pfam" id="PF07602"/>
    </source>
</evidence>
<protein>
    <recommendedName>
        <fullName evidence="6">DUF1565 domain-containing protein</fullName>
    </recommendedName>
</protein>
<dbReference type="SMART" id="SM00710">
    <property type="entry name" value="PbH1"/>
    <property type="match status" value="6"/>
</dbReference>
<reference evidence="7" key="1">
    <citation type="submission" date="2019-10" db="EMBL/GenBank/DDBJ databases">
        <authorList>
            <consortium name="Genoscope - CEA"/>
            <person name="William W."/>
        </authorList>
    </citation>
    <scope>NUCLEOTIDE SEQUENCE [LARGE SCALE GENOMIC DNA]</scope>
    <source>
        <strain evidence="7">BBR_PRJEB10994</strain>
    </source>
</reference>
<feature type="compositionally biased region" description="Low complexity" evidence="4">
    <location>
        <begin position="484"/>
        <end position="499"/>
    </location>
</feature>
<dbReference type="RefSeq" id="WP_197046501.1">
    <property type="nucleotide sequence ID" value="NZ_LR735029.1"/>
</dbReference>
<dbReference type="NCBIfam" id="TIGR03804">
    <property type="entry name" value="para_beta_helix"/>
    <property type="match status" value="1"/>
</dbReference>
<feature type="compositionally biased region" description="Pro residues" evidence="4">
    <location>
        <begin position="426"/>
        <end position="452"/>
    </location>
</feature>
<dbReference type="InterPro" id="IPR051550">
    <property type="entry name" value="SCF-Subunits/Alg-Epimerases"/>
</dbReference>
<feature type="domain" description="DUF1565" evidence="6">
    <location>
        <begin position="78"/>
        <end position="344"/>
    </location>
</feature>
<evidence type="ECO:0000256" key="1">
    <source>
        <dbReference type="ARBA" id="ARBA00004906"/>
    </source>
</evidence>
<proteinExistence type="predicted"/>
<dbReference type="PANTHER" id="PTHR22990:SF15">
    <property type="entry name" value="F-BOX ONLY PROTEIN 10"/>
    <property type="match status" value="1"/>
</dbReference>
<dbReference type="InterPro" id="IPR011459">
    <property type="entry name" value="DUF1565"/>
</dbReference>
<dbReference type="InterPro" id="IPR022441">
    <property type="entry name" value="Para_beta_helix_rpt-2"/>
</dbReference>
<dbReference type="EMBL" id="CZCS02000012">
    <property type="protein sequence ID" value="VXD14361.1"/>
    <property type="molecule type" value="Genomic_DNA"/>
</dbReference>
<comment type="pathway">
    <text evidence="1">Protein modification; protein ubiquitination.</text>
</comment>
<evidence type="ECO:0000256" key="4">
    <source>
        <dbReference type="SAM" id="MobiDB-lite"/>
    </source>
</evidence>
<dbReference type="InterPro" id="IPR012334">
    <property type="entry name" value="Pectin_lyas_fold"/>
</dbReference>
<name>A0A7Z9DVY1_9CYAN</name>
<evidence type="ECO:0000256" key="2">
    <source>
        <dbReference type="ARBA" id="ARBA00022737"/>
    </source>
</evidence>
<organism evidence="7 8">
    <name type="scientific">Planktothrix paucivesiculata PCC 9631</name>
    <dbReference type="NCBI Taxonomy" id="671071"/>
    <lineage>
        <taxon>Bacteria</taxon>
        <taxon>Bacillati</taxon>
        <taxon>Cyanobacteriota</taxon>
        <taxon>Cyanophyceae</taxon>
        <taxon>Oscillatoriophycideae</taxon>
        <taxon>Oscillatoriales</taxon>
        <taxon>Microcoleaceae</taxon>
        <taxon>Planktothrix</taxon>
    </lineage>
</organism>